<gene>
    <name evidence="2" type="ORF">SO802_018282</name>
</gene>
<protein>
    <submittedName>
        <fullName evidence="2">Uncharacterized protein</fullName>
    </submittedName>
</protein>
<dbReference type="Proteomes" id="UP001459277">
    <property type="component" value="Unassembled WGS sequence"/>
</dbReference>
<sequence length="210" mass="24052">MIDLTLSPVSKRSHHSSKVSNNERFKTPLDSQTFSNIFQDALTVVERIVQFDSLESTFIPGIFADKDWVDLFKNFVDPIDELVKKFYSNARFTGVELQCWVRGKEFIITPNYLAKILRITRPKNVDSSPYDDRLTQVSDIFQILGAEHEVSAKGTSIGTTKFKPELKTLTLIMFFNLYPLSNTRFINLGRTQFLCDLITGARIDICAHIF</sequence>
<evidence type="ECO:0000256" key="1">
    <source>
        <dbReference type="SAM" id="MobiDB-lite"/>
    </source>
</evidence>
<accession>A0AAW2CKG7</accession>
<keyword evidence="3" id="KW-1185">Reference proteome</keyword>
<dbReference type="AlphaFoldDB" id="A0AAW2CKG7"/>
<reference evidence="2 3" key="1">
    <citation type="submission" date="2024-01" db="EMBL/GenBank/DDBJ databases">
        <title>A telomere-to-telomere, gap-free genome of sweet tea (Lithocarpus litseifolius).</title>
        <authorList>
            <person name="Zhou J."/>
        </authorList>
    </citation>
    <scope>NUCLEOTIDE SEQUENCE [LARGE SCALE GENOMIC DNA]</scope>
    <source>
        <strain evidence="2">Zhou-2022a</strain>
        <tissue evidence="2">Leaf</tissue>
    </source>
</reference>
<evidence type="ECO:0000313" key="3">
    <source>
        <dbReference type="Proteomes" id="UP001459277"/>
    </source>
</evidence>
<name>A0AAW2CKG7_9ROSI</name>
<proteinExistence type="predicted"/>
<feature type="region of interest" description="Disordered" evidence="1">
    <location>
        <begin position="1"/>
        <end position="23"/>
    </location>
</feature>
<organism evidence="2 3">
    <name type="scientific">Lithocarpus litseifolius</name>
    <dbReference type="NCBI Taxonomy" id="425828"/>
    <lineage>
        <taxon>Eukaryota</taxon>
        <taxon>Viridiplantae</taxon>
        <taxon>Streptophyta</taxon>
        <taxon>Embryophyta</taxon>
        <taxon>Tracheophyta</taxon>
        <taxon>Spermatophyta</taxon>
        <taxon>Magnoliopsida</taxon>
        <taxon>eudicotyledons</taxon>
        <taxon>Gunneridae</taxon>
        <taxon>Pentapetalae</taxon>
        <taxon>rosids</taxon>
        <taxon>fabids</taxon>
        <taxon>Fagales</taxon>
        <taxon>Fagaceae</taxon>
        <taxon>Lithocarpus</taxon>
    </lineage>
</organism>
<comment type="caution">
    <text evidence="2">The sequence shown here is derived from an EMBL/GenBank/DDBJ whole genome shotgun (WGS) entry which is preliminary data.</text>
</comment>
<evidence type="ECO:0000313" key="2">
    <source>
        <dbReference type="EMBL" id="KAK9998679.1"/>
    </source>
</evidence>
<dbReference type="EMBL" id="JAZDWU010000006">
    <property type="protein sequence ID" value="KAK9998679.1"/>
    <property type="molecule type" value="Genomic_DNA"/>
</dbReference>